<feature type="compositionally biased region" description="Polar residues" evidence="1">
    <location>
        <begin position="721"/>
        <end position="732"/>
    </location>
</feature>
<dbReference type="GO" id="GO:0046982">
    <property type="term" value="F:protein heterodimerization activity"/>
    <property type="evidence" value="ECO:0007669"/>
    <property type="project" value="InterPro"/>
</dbReference>
<dbReference type="EMBL" id="JAPEUX010000009">
    <property type="protein sequence ID" value="KAJ4345274.1"/>
    <property type="molecule type" value="Genomic_DNA"/>
</dbReference>
<proteinExistence type="predicted"/>
<dbReference type="GeneID" id="80914934"/>
<feature type="compositionally biased region" description="Polar residues" evidence="1">
    <location>
        <begin position="148"/>
        <end position="163"/>
    </location>
</feature>
<dbReference type="GO" id="GO:0042393">
    <property type="term" value="F:histone binding"/>
    <property type="evidence" value="ECO:0007669"/>
    <property type="project" value="InterPro"/>
</dbReference>
<dbReference type="InterPro" id="IPR013087">
    <property type="entry name" value="Znf_C2H2_type"/>
</dbReference>
<dbReference type="InterPro" id="IPR018465">
    <property type="entry name" value="Scm3/HJURP"/>
</dbReference>
<evidence type="ECO:0000256" key="1">
    <source>
        <dbReference type="SAM" id="MobiDB-lite"/>
    </source>
</evidence>
<organism evidence="3 4">
    <name type="scientific">Didymosphaeria variabile</name>
    <dbReference type="NCBI Taxonomy" id="1932322"/>
    <lineage>
        <taxon>Eukaryota</taxon>
        <taxon>Fungi</taxon>
        <taxon>Dikarya</taxon>
        <taxon>Ascomycota</taxon>
        <taxon>Pezizomycotina</taxon>
        <taxon>Dothideomycetes</taxon>
        <taxon>Pleosporomycetidae</taxon>
        <taxon>Pleosporales</taxon>
        <taxon>Massarineae</taxon>
        <taxon>Didymosphaeriaceae</taxon>
        <taxon>Didymosphaeria</taxon>
    </lineage>
</organism>
<feature type="compositionally biased region" description="Polar residues" evidence="1">
    <location>
        <begin position="742"/>
        <end position="758"/>
    </location>
</feature>
<feature type="domain" description="C2H2-type" evidence="2">
    <location>
        <begin position="649"/>
        <end position="670"/>
    </location>
</feature>
<feature type="region of interest" description="Disordered" evidence="1">
    <location>
        <begin position="441"/>
        <end position="492"/>
    </location>
</feature>
<evidence type="ECO:0000313" key="4">
    <source>
        <dbReference type="Proteomes" id="UP001140513"/>
    </source>
</evidence>
<evidence type="ECO:0000259" key="2">
    <source>
        <dbReference type="PROSITE" id="PS00028"/>
    </source>
</evidence>
<dbReference type="GO" id="GO:0005634">
    <property type="term" value="C:nucleus"/>
    <property type="evidence" value="ECO:0007669"/>
    <property type="project" value="InterPro"/>
</dbReference>
<evidence type="ECO:0000313" key="3">
    <source>
        <dbReference type="EMBL" id="KAJ4345274.1"/>
    </source>
</evidence>
<dbReference type="Proteomes" id="UP001140513">
    <property type="component" value="Unassembled WGS sequence"/>
</dbReference>
<protein>
    <recommendedName>
        <fullName evidence="2">C2H2-type domain-containing protein</fullName>
    </recommendedName>
</protein>
<feature type="region of interest" description="Disordered" evidence="1">
    <location>
        <begin position="114"/>
        <end position="164"/>
    </location>
</feature>
<dbReference type="AlphaFoldDB" id="A0A9W9C5Q0"/>
<feature type="region of interest" description="Disordered" evidence="1">
    <location>
        <begin position="721"/>
        <end position="777"/>
    </location>
</feature>
<dbReference type="RefSeq" id="XP_056065438.1">
    <property type="nucleotide sequence ID" value="XM_056220135.1"/>
</dbReference>
<reference evidence="3" key="1">
    <citation type="submission" date="2022-10" db="EMBL/GenBank/DDBJ databases">
        <title>Tapping the CABI collections for fungal endophytes: first genome assemblies for Collariella, Neodidymelliopsis, Ascochyta clinopodiicola, Didymella pomorum, Didymosphaeria variabile, Neocosmospora piperis and Neocucurbitaria cava.</title>
        <authorList>
            <person name="Hill R."/>
        </authorList>
    </citation>
    <scope>NUCLEOTIDE SEQUENCE</scope>
    <source>
        <strain evidence="3">IMI 356815</strain>
    </source>
</reference>
<dbReference type="Pfam" id="PF10384">
    <property type="entry name" value="Scm3"/>
    <property type="match status" value="1"/>
</dbReference>
<accession>A0A9W9C5Q0</accession>
<dbReference type="OrthoDB" id="2420608at2759"/>
<name>A0A9W9C5Q0_9PLEO</name>
<dbReference type="InterPro" id="IPR009072">
    <property type="entry name" value="Histone-fold"/>
</dbReference>
<dbReference type="Gene3D" id="1.10.20.10">
    <property type="entry name" value="Histone, subunit A"/>
    <property type="match status" value="1"/>
</dbReference>
<feature type="compositionally biased region" description="Acidic residues" evidence="1">
    <location>
        <begin position="114"/>
        <end position="125"/>
    </location>
</feature>
<feature type="compositionally biased region" description="Basic and acidic residues" evidence="1">
    <location>
        <begin position="469"/>
        <end position="481"/>
    </location>
</feature>
<feature type="region of interest" description="Disordered" evidence="1">
    <location>
        <begin position="585"/>
        <end position="633"/>
    </location>
</feature>
<feature type="compositionally biased region" description="Polar residues" evidence="1">
    <location>
        <begin position="594"/>
        <end position="623"/>
    </location>
</feature>
<sequence>MEPPAKRMRILQSIGVDEVDESNPEYIKGKQQNSEWLKNKWNSIYAKYGAMPDMMSDEVDMRGNGSIVVDRGHMRKLDKEYRNRLGRQRRTMMPAEDDTQLVDDMFANDKEMNLEEEEEDHDERDELAPSQSPEPAPLKLNSLPHGSASHQHVSPIARSNGQTDIPVPNTPTNATLQATLAASTNPAADLIQLVQFPQTPAGQQARKAFEAQTAQAVQQAVASIFSSLLSNVPSLQSPQLNLLQEPETPVTPVLDTREVAPATVPSLYHPSPPVVSEIPAATQPSPVPVPQNERKKRRLFAVGVHIKPKRHDSTREDIPLVMENDATQATEELASELSISGDMLNNDQLTVESPQERYTKIKKCFFTAEEDQYIIESRVLHNRPWAEIINSRPHWQNWKKNRFWAHWRNVLREKAANMNPGESGLVSIGIQNDAEIIPKESTSLNKERRPQPHSSPAAARHLPTPSSLGHDEDKQQNEEPISKNSENIIASGGHFDEDERDLLSLYGDTGPMCDVQADSLGGNTDEDLNDAREIPETPLNLTQETSLQAVLQGTVTREPTVDVTIASSAHQTKPSPTKITRAAATKANGNTTNVQTPSTNRPTAGPTSSVLKKSTNKSRTSITYRADPDSDSDVDLIASEPPSSALPSCPLCKQTFPAPALLQTHMTQPHPKEIHVRASSPLPTLDQADELHTQTPTTPLVAIKREPLDDHDDPPINLLTTPTFKTPTSAPQRTAAGVHSSGAKSTGKMSRSAYNQVKRSWARKGTPVARKRQSLGKVEVARKRFWDDVGDGSEDELAM</sequence>
<dbReference type="PROSITE" id="PS00028">
    <property type="entry name" value="ZINC_FINGER_C2H2_1"/>
    <property type="match status" value="1"/>
</dbReference>
<gene>
    <name evidence="3" type="ORF">N0V89_011404</name>
</gene>
<keyword evidence="4" id="KW-1185">Reference proteome</keyword>
<comment type="caution">
    <text evidence="3">The sequence shown here is derived from an EMBL/GenBank/DDBJ whole genome shotgun (WGS) entry which is preliminary data.</text>
</comment>